<sequence>MAPMIGRLLNRSRQITEVELTDVLQLDVPSRLLLGHTSHKQRVELVPGNNGGVVKLRAARQPPRASRAADPLEVGRLLAVKLDPQHLQPLANVPRKYARAHRVEPNEPVVAARPVLRLEQQLLLAQRVEPNPLAHSGKQPALVPSKRAHHAAHAGNVQQPDLEVGTVAVHPDVRLHFLRVGQVVAQRRADAQTLHAVQHHHRRRRGRLVVLEQELRRGRQVQRVHDAQTGRPLALARLEVRQRQALAHLVVQLYALKRLRYPRHALRPVGVVVRLDHGHHVVEPALRGRLVGHEHQVPGRVVQLQPVLAEGFAKPHAAENAQVRPRYRHVPIRAERTGERRHTLQRVVAQGDALNHPLVLVQQPRTVRSPHDLVVDQPELDRPRTQKARVLVAQRPRHSVHRRPYHHARVQPDRQNQRRVRRHLELRQADRLRGAVVRQQLRRVLLQMPVQREHPHEVVQRPHRHEARHQPPLGGRLQAEARDFHVEAALRHLDQGMRLVQLKVHELAPRQRQHQLVLVGGRHLDPLGRRRLPLPDLHVKHVPHPAVVHLDVRAVAHHADVQRGDRGQEARVRHLLHRLAHREHQGVPLEAHQDEPVVRAVDAHGHRPHLLRPPRQLVVRQLLHREPVAQHPQRAALPPAAAQEDLRLPQPLHVDHLEVGDGAERAELVHQLQVLVHPRLECDDGVLPLRVVRAAQGVVFVGPDASELVQQVVAELRRHKQVPRPQDANRVPQRHRVKVPAHDLLHVALLVEELDLVDVPVLRLEEHEEEVAHLVDRARHDHQRPVLRHLQPPRVGAGDLRVLHVFVHEEVLAAHQHAPRPVAPRYRHQVVRAQVDRQRHFADHVVEPQVHLPEAQPLLERLVRQLLIFVRLQRVHRLVALLERGEDRVLESHIEADQVVAH</sequence>
<feature type="compositionally biased region" description="Basic residues" evidence="1">
    <location>
        <begin position="395"/>
        <end position="409"/>
    </location>
</feature>
<reference evidence="2 3" key="1">
    <citation type="submission" date="2021-06" db="EMBL/GenBank/DDBJ databases">
        <title>Genome sequence of Babesia caballi.</title>
        <authorList>
            <person name="Yamagishi J."/>
            <person name="Kidaka T."/>
            <person name="Ochi A."/>
        </authorList>
    </citation>
    <scope>NUCLEOTIDE SEQUENCE [LARGE SCALE GENOMIC DNA]</scope>
    <source>
        <strain evidence="2">USDA-D6B2</strain>
    </source>
</reference>
<gene>
    <name evidence="2" type="ORF">BcabD6B2_37650</name>
</gene>
<evidence type="ECO:0000313" key="3">
    <source>
        <dbReference type="Proteomes" id="UP001497744"/>
    </source>
</evidence>
<dbReference type="AlphaFoldDB" id="A0AAV4LWQ4"/>
<dbReference type="EMBL" id="BPLF01000003">
    <property type="protein sequence ID" value="GIX64330.1"/>
    <property type="molecule type" value="Genomic_DNA"/>
</dbReference>
<feature type="region of interest" description="Disordered" evidence="1">
    <location>
        <begin position="393"/>
        <end position="419"/>
    </location>
</feature>
<keyword evidence="3" id="KW-1185">Reference proteome</keyword>
<proteinExistence type="predicted"/>
<protein>
    <submittedName>
        <fullName evidence="2">Uncharacterized protein</fullName>
    </submittedName>
</protein>
<accession>A0AAV4LWQ4</accession>
<comment type="caution">
    <text evidence="2">The sequence shown here is derived from an EMBL/GenBank/DDBJ whole genome shotgun (WGS) entry which is preliminary data.</text>
</comment>
<evidence type="ECO:0000313" key="2">
    <source>
        <dbReference type="EMBL" id="GIX64330.1"/>
    </source>
</evidence>
<evidence type="ECO:0000256" key="1">
    <source>
        <dbReference type="SAM" id="MobiDB-lite"/>
    </source>
</evidence>
<dbReference type="RefSeq" id="XP_067716399.1">
    <property type="nucleotide sequence ID" value="XM_067860298.1"/>
</dbReference>
<organism evidence="2 3">
    <name type="scientific">Babesia caballi</name>
    <dbReference type="NCBI Taxonomy" id="5871"/>
    <lineage>
        <taxon>Eukaryota</taxon>
        <taxon>Sar</taxon>
        <taxon>Alveolata</taxon>
        <taxon>Apicomplexa</taxon>
        <taxon>Aconoidasida</taxon>
        <taxon>Piroplasmida</taxon>
        <taxon>Babesiidae</taxon>
        <taxon>Babesia</taxon>
    </lineage>
</organism>
<name>A0AAV4LWQ4_BABCB</name>
<dbReference type="GeneID" id="94195811"/>
<dbReference type="Proteomes" id="UP001497744">
    <property type="component" value="Unassembled WGS sequence"/>
</dbReference>